<reference evidence="2 3" key="1">
    <citation type="journal article" date="2017" name="Genome Biol. Evol.">
        <title>Comparative Genomic Analysis Identifies a Campylobacter Clade Deficient in Selenium Metabolism.</title>
        <authorList>
            <person name="Miller W.G."/>
            <person name="Yee E."/>
            <person name="Lopes B.S."/>
            <person name="Chapman M.H."/>
            <person name="Huynh S."/>
            <person name="Bono J.L."/>
            <person name="Parker C.T."/>
            <person name="Strachan N.J.C."/>
            <person name="Forbes K.J."/>
        </authorList>
    </citation>
    <scope>NUCLEOTIDE SEQUENCE [LARGE SCALE GENOMIC DNA]</scope>
    <source>
        <strain evidence="2 3">RM8964</strain>
    </source>
</reference>
<dbReference type="RefSeq" id="WP_086333862.1">
    <property type="nucleotide sequence ID" value="NZ_CP018791.1"/>
</dbReference>
<name>A0A1X9T280_9BACT</name>
<dbReference type="AlphaFoldDB" id="A0A1X9T280"/>
<evidence type="ECO:0000313" key="2">
    <source>
        <dbReference type="EMBL" id="ARR02563.1"/>
    </source>
</evidence>
<evidence type="ECO:0000313" key="3">
    <source>
        <dbReference type="Proteomes" id="UP000194265"/>
    </source>
</evidence>
<organism evidence="2 3">
    <name type="scientific">Campylobacter vicugnae</name>
    <dbReference type="NCBI Taxonomy" id="1660076"/>
    <lineage>
        <taxon>Bacteria</taxon>
        <taxon>Pseudomonadati</taxon>
        <taxon>Campylobacterota</taxon>
        <taxon>Epsilonproteobacteria</taxon>
        <taxon>Campylobacterales</taxon>
        <taxon>Campylobacteraceae</taxon>
        <taxon>Campylobacter</taxon>
    </lineage>
</organism>
<evidence type="ECO:0000259" key="1">
    <source>
        <dbReference type="Pfam" id="PF25448"/>
    </source>
</evidence>
<dbReference type="InterPro" id="IPR057219">
    <property type="entry name" value="DUF7897"/>
</dbReference>
<dbReference type="OrthoDB" id="5372053at2"/>
<accession>A0A1X9T280</accession>
<protein>
    <submittedName>
        <fullName evidence="2">Invasion antigen B</fullName>
    </submittedName>
</protein>
<dbReference type="Proteomes" id="UP000194265">
    <property type="component" value="Chromosome"/>
</dbReference>
<dbReference type="EMBL" id="CP018791">
    <property type="protein sequence ID" value="ARR02563.1"/>
    <property type="molecule type" value="Genomic_DNA"/>
</dbReference>
<proteinExistence type="predicted"/>
<sequence>MRYKKLNEISKSFKNELNQLYKDMDHQIILQGLNIANLPNTSQAKLAITDKIVSLRFTSVENELKKLGKTKEQISNVESNLYDFVSKFYIDRFSNLLKQIKDEDILTPFEMALLEGIHNIGIAITNMQKIWHKHIICDINREFESKFDTIGDAMKFIDDNYLYQNDIYKNKCDRVYGAVIKSENGYKMVPYMEAFPSECQAVVDEFIKAIDILNPLANSKEEKNYINYLNRLKEAFAEKNNDNVIHKWQEAEIAWMECRGAIQIGHPLEYYEDAYTHAVALEWDARLCDSSDVDEGSLKQNIKNSFNQIYNKIGIQNDNMVSLVHSNIDKTQLYICAPMLYYGAEFNGLFSAQVVPNDEMVSAKCGKKIFAFVDFVYQSSKSKPFMRLASEIFDKEFLDFGRNILFKQEKIWKKVYEISTIGHEFGHILFIDSDSENLMNIGGEFKFIEEYKATTGGLVNFFLHEDESLAMAVFAELIKRSVGLIAWQKVVETRAYYCEGLIHLTLLFKSGVLSFDGAKLNIKFDKNSYEAFKQLTIQNYIELATHYSKKLDAGKFLSKFAKFDGEIYLPVDLKVLDFVKFYYAKYEAIGNEIDDSNEWQKWQN</sequence>
<gene>
    <name evidence="2" type="primary">ciaB</name>
    <name evidence="2" type="ORF">CVIC8964_1162</name>
</gene>
<feature type="domain" description="DUF7897" evidence="1">
    <location>
        <begin position="3"/>
        <end position="594"/>
    </location>
</feature>
<dbReference type="NCBIfam" id="NF033805">
    <property type="entry name" value="invasion_CiaB"/>
    <property type="match status" value="1"/>
</dbReference>
<dbReference type="Pfam" id="PF25448">
    <property type="entry name" value="DUF7897"/>
    <property type="match status" value="1"/>
</dbReference>